<sequence>MNMNPLDHIHQLVAEAVADAAVTAGLVTREELPAITLEVPKDKSHGDLATNAAMQLTRIAKKNPRQIAEDIVAHLETGKASIEKAEIAGPGFINFTLNKSYLYPVIGLVQEQGENYGRVSRGDSRRIQMEFVSANPTGSLHLGHARGAAVGDALCNVLDFAGHEVTREYYINDAGNQVMNLCKSIEARYLQELGQPAEMPEDGYHGEDIKGFAKELVAEKGDSLLSLTPGERTAFFRTYGLQKELGKIKRDLARFRVNFDEWFSETSLYENGLVIKALEALDQKGQSYEQEGATWLRTTDYGDDKDRVLVKNDGSYTYLTPDIAYHLNKYERGYDEMINIWGADHHGYVPRMKAAMEALGNDPAKLTVLIAQMVSLFQNGEKVKMSKRTGKAVTMEDLMDEVGVDAIRYFFTMRSMDSHLDFDMDLAVSTSNENPVFYVQYAHARICSVFRQAEEQAIALLPLSEVNLSLLTTEHEYDLLRKIGELPQEVATAADHYAPHRLIRYVYELSSLFHSYYKAERVITEEQDQTQARFALLSAVRITIANVLRLMGVSAPERM</sequence>
<dbReference type="EMBL" id="CP040396">
    <property type="protein sequence ID" value="QCT00845.1"/>
    <property type="molecule type" value="Genomic_DNA"/>
</dbReference>
<dbReference type="PANTHER" id="PTHR11956:SF5">
    <property type="entry name" value="ARGININE--TRNA LIGASE, CYTOPLASMIC"/>
    <property type="match status" value="1"/>
</dbReference>
<keyword evidence="7 11" id="KW-0067">ATP-binding</keyword>
<evidence type="ECO:0000256" key="3">
    <source>
        <dbReference type="ARBA" id="ARBA00011245"/>
    </source>
</evidence>
<gene>
    <name evidence="11" type="primary">argS</name>
    <name evidence="15" type="ORF">E6C60_0118</name>
</gene>
<evidence type="ECO:0000256" key="8">
    <source>
        <dbReference type="ARBA" id="ARBA00022917"/>
    </source>
</evidence>
<evidence type="ECO:0000313" key="15">
    <source>
        <dbReference type="EMBL" id="QCT00845.1"/>
    </source>
</evidence>
<dbReference type="SMART" id="SM01016">
    <property type="entry name" value="Arg_tRNA_synt_N"/>
    <property type="match status" value="1"/>
</dbReference>
<proteinExistence type="inferred from homology"/>
<evidence type="ECO:0000256" key="4">
    <source>
        <dbReference type="ARBA" id="ARBA00022490"/>
    </source>
</evidence>
<dbReference type="SUPFAM" id="SSF47323">
    <property type="entry name" value="Anticodon-binding domain of a subclass of class I aminoacyl-tRNA synthetases"/>
    <property type="match status" value="1"/>
</dbReference>
<accession>A0A4P8XET9</accession>
<dbReference type="PROSITE" id="PS00178">
    <property type="entry name" value="AA_TRNA_LIGASE_I"/>
    <property type="match status" value="1"/>
</dbReference>
<feature type="domain" description="DALR anticodon binding" evidence="13">
    <location>
        <begin position="439"/>
        <end position="559"/>
    </location>
</feature>
<dbReference type="PANTHER" id="PTHR11956">
    <property type="entry name" value="ARGINYL-TRNA SYNTHETASE"/>
    <property type="match status" value="1"/>
</dbReference>
<dbReference type="PRINTS" id="PR01038">
    <property type="entry name" value="TRNASYNTHARG"/>
</dbReference>
<dbReference type="SUPFAM" id="SSF52374">
    <property type="entry name" value="Nucleotidylyl transferase"/>
    <property type="match status" value="1"/>
</dbReference>
<dbReference type="FunFam" id="3.40.50.620:FF:000062">
    <property type="entry name" value="Arginine--tRNA ligase"/>
    <property type="match status" value="1"/>
</dbReference>
<dbReference type="AlphaFoldDB" id="A0A4P8XET9"/>
<evidence type="ECO:0000313" key="16">
    <source>
        <dbReference type="Proteomes" id="UP000300879"/>
    </source>
</evidence>
<dbReference type="CDD" id="cd00671">
    <property type="entry name" value="ArgRS_core"/>
    <property type="match status" value="1"/>
</dbReference>
<evidence type="ECO:0000256" key="9">
    <source>
        <dbReference type="ARBA" id="ARBA00023146"/>
    </source>
</evidence>
<evidence type="ECO:0000256" key="7">
    <source>
        <dbReference type="ARBA" id="ARBA00022840"/>
    </source>
</evidence>
<comment type="subcellular location">
    <subcellularLocation>
        <location evidence="1 11">Cytoplasm</location>
    </subcellularLocation>
</comment>
<dbReference type="OrthoDB" id="9805987at2"/>
<dbReference type="Pfam" id="PF05746">
    <property type="entry name" value="DALR_1"/>
    <property type="match status" value="1"/>
</dbReference>
<dbReference type="RefSeq" id="WP_138223987.1">
    <property type="nucleotide sequence ID" value="NZ_CP040396.1"/>
</dbReference>
<dbReference type="HAMAP" id="MF_00123">
    <property type="entry name" value="Arg_tRNA_synth"/>
    <property type="match status" value="1"/>
</dbReference>
<dbReference type="Proteomes" id="UP000300879">
    <property type="component" value="Chromosome"/>
</dbReference>
<dbReference type="InterPro" id="IPR008909">
    <property type="entry name" value="DALR_anticod-bd"/>
</dbReference>
<evidence type="ECO:0000256" key="5">
    <source>
        <dbReference type="ARBA" id="ARBA00022598"/>
    </source>
</evidence>
<keyword evidence="5 11" id="KW-0436">Ligase</keyword>
<keyword evidence="9 11" id="KW-0030">Aminoacyl-tRNA synthetase</keyword>
<evidence type="ECO:0000256" key="12">
    <source>
        <dbReference type="RuleBase" id="RU363038"/>
    </source>
</evidence>
<reference evidence="15 16" key="1">
    <citation type="submission" date="2019-05" db="EMBL/GenBank/DDBJ databases">
        <authorList>
            <person name="Chen C."/>
        </authorList>
    </citation>
    <scope>NUCLEOTIDE SEQUENCE [LARGE SCALE GENOMIC DNA]</scope>
    <source>
        <strain evidence="15 16">HB172198</strain>
    </source>
</reference>
<evidence type="ECO:0000256" key="11">
    <source>
        <dbReference type="HAMAP-Rule" id="MF_00123"/>
    </source>
</evidence>
<keyword evidence="6 11" id="KW-0547">Nucleotide-binding</keyword>
<dbReference type="SMART" id="SM00836">
    <property type="entry name" value="DALR_1"/>
    <property type="match status" value="1"/>
</dbReference>
<dbReference type="EC" id="6.1.1.19" evidence="11"/>
<dbReference type="InterPro" id="IPR014729">
    <property type="entry name" value="Rossmann-like_a/b/a_fold"/>
</dbReference>
<feature type="domain" description="Arginyl tRNA synthetase N-terminal" evidence="14">
    <location>
        <begin position="7"/>
        <end position="97"/>
    </location>
</feature>
<dbReference type="InterPro" id="IPR035684">
    <property type="entry name" value="ArgRS_core"/>
</dbReference>
<dbReference type="GO" id="GO:0005737">
    <property type="term" value="C:cytoplasm"/>
    <property type="evidence" value="ECO:0007669"/>
    <property type="project" value="UniProtKB-SubCell"/>
</dbReference>
<dbReference type="InterPro" id="IPR001278">
    <property type="entry name" value="Arg-tRNA-ligase"/>
</dbReference>
<keyword evidence="16" id="KW-1185">Reference proteome</keyword>
<evidence type="ECO:0000259" key="13">
    <source>
        <dbReference type="SMART" id="SM00836"/>
    </source>
</evidence>
<organism evidence="15 16">
    <name type="scientific">Paenibacillus algicola</name>
    <dbReference type="NCBI Taxonomy" id="2565926"/>
    <lineage>
        <taxon>Bacteria</taxon>
        <taxon>Bacillati</taxon>
        <taxon>Bacillota</taxon>
        <taxon>Bacilli</taxon>
        <taxon>Bacillales</taxon>
        <taxon>Paenibacillaceae</taxon>
        <taxon>Paenibacillus</taxon>
    </lineage>
</organism>
<dbReference type="Gene3D" id="3.30.1360.70">
    <property type="entry name" value="Arginyl tRNA synthetase N-terminal domain"/>
    <property type="match status" value="1"/>
</dbReference>
<dbReference type="FunFam" id="1.10.730.10:FF:000008">
    <property type="entry name" value="Arginine--tRNA ligase"/>
    <property type="match status" value="1"/>
</dbReference>
<comment type="subunit">
    <text evidence="3 11">Monomer.</text>
</comment>
<evidence type="ECO:0000256" key="10">
    <source>
        <dbReference type="ARBA" id="ARBA00049339"/>
    </source>
</evidence>
<keyword evidence="8 11" id="KW-0648">Protein biosynthesis</keyword>
<feature type="short sequence motif" description="'HIGH' region" evidence="11">
    <location>
        <begin position="134"/>
        <end position="144"/>
    </location>
</feature>
<comment type="similarity">
    <text evidence="2 11 12">Belongs to the class-I aminoacyl-tRNA synthetase family.</text>
</comment>
<dbReference type="FunFam" id="3.30.1360.70:FF:000003">
    <property type="entry name" value="Arginine--tRNA ligase"/>
    <property type="match status" value="1"/>
</dbReference>
<dbReference type="NCBIfam" id="TIGR00456">
    <property type="entry name" value="argS"/>
    <property type="match status" value="1"/>
</dbReference>
<dbReference type="CDD" id="cd07956">
    <property type="entry name" value="Anticodon_Ia_Arg"/>
    <property type="match status" value="1"/>
</dbReference>
<dbReference type="GO" id="GO:0006420">
    <property type="term" value="P:arginyl-tRNA aminoacylation"/>
    <property type="evidence" value="ECO:0007669"/>
    <property type="project" value="UniProtKB-UniRule"/>
</dbReference>
<evidence type="ECO:0000256" key="2">
    <source>
        <dbReference type="ARBA" id="ARBA00005594"/>
    </source>
</evidence>
<protein>
    <recommendedName>
        <fullName evidence="11">Arginine--tRNA ligase</fullName>
        <ecNumber evidence="11">6.1.1.19</ecNumber>
    </recommendedName>
    <alternativeName>
        <fullName evidence="11">Arginyl-tRNA synthetase</fullName>
        <shortName evidence="11">ArgRS</shortName>
    </alternativeName>
</protein>
<dbReference type="Gene3D" id="1.10.730.10">
    <property type="entry name" value="Isoleucyl-tRNA Synthetase, Domain 1"/>
    <property type="match status" value="1"/>
</dbReference>
<dbReference type="InterPro" id="IPR036695">
    <property type="entry name" value="Arg-tRNA-synth_N_sf"/>
</dbReference>
<keyword evidence="4 11" id="KW-0963">Cytoplasm</keyword>
<evidence type="ECO:0000256" key="1">
    <source>
        <dbReference type="ARBA" id="ARBA00004496"/>
    </source>
</evidence>
<dbReference type="KEGG" id="palo:E6C60_0118"/>
<name>A0A4P8XET9_9BACL</name>
<comment type="catalytic activity">
    <reaction evidence="10 11">
        <text>tRNA(Arg) + L-arginine + ATP = L-arginyl-tRNA(Arg) + AMP + diphosphate</text>
        <dbReference type="Rhea" id="RHEA:20301"/>
        <dbReference type="Rhea" id="RHEA-COMP:9658"/>
        <dbReference type="Rhea" id="RHEA-COMP:9673"/>
        <dbReference type="ChEBI" id="CHEBI:30616"/>
        <dbReference type="ChEBI" id="CHEBI:32682"/>
        <dbReference type="ChEBI" id="CHEBI:33019"/>
        <dbReference type="ChEBI" id="CHEBI:78442"/>
        <dbReference type="ChEBI" id="CHEBI:78513"/>
        <dbReference type="ChEBI" id="CHEBI:456215"/>
        <dbReference type="EC" id="6.1.1.19"/>
    </reaction>
</comment>
<evidence type="ECO:0000259" key="14">
    <source>
        <dbReference type="SMART" id="SM01016"/>
    </source>
</evidence>
<dbReference type="InterPro" id="IPR005148">
    <property type="entry name" value="Arg-tRNA-synth_N"/>
</dbReference>
<dbReference type="GO" id="GO:0005524">
    <property type="term" value="F:ATP binding"/>
    <property type="evidence" value="ECO:0007669"/>
    <property type="project" value="UniProtKB-UniRule"/>
</dbReference>
<dbReference type="Pfam" id="PF00750">
    <property type="entry name" value="tRNA-synt_1d"/>
    <property type="match status" value="1"/>
</dbReference>
<dbReference type="Pfam" id="PF03485">
    <property type="entry name" value="Arg_tRNA_synt_N"/>
    <property type="match status" value="1"/>
</dbReference>
<dbReference type="SUPFAM" id="SSF55190">
    <property type="entry name" value="Arginyl-tRNA synthetase (ArgRS), N-terminal 'additional' domain"/>
    <property type="match status" value="1"/>
</dbReference>
<dbReference type="Gene3D" id="3.40.50.620">
    <property type="entry name" value="HUPs"/>
    <property type="match status" value="1"/>
</dbReference>
<dbReference type="InterPro" id="IPR009080">
    <property type="entry name" value="tRNAsynth_Ia_anticodon-bd"/>
</dbReference>
<evidence type="ECO:0000256" key="6">
    <source>
        <dbReference type="ARBA" id="ARBA00022741"/>
    </source>
</evidence>
<dbReference type="InterPro" id="IPR001412">
    <property type="entry name" value="aa-tRNA-synth_I_CS"/>
</dbReference>
<dbReference type="GO" id="GO:0004814">
    <property type="term" value="F:arginine-tRNA ligase activity"/>
    <property type="evidence" value="ECO:0007669"/>
    <property type="project" value="UniProtKB-UniRule"/>
</dbReference>